<dbReference type="EMBL" id="GL349459">
    <property type="protein sequence ID" value="KNC50130.1"/>
    <property type="molecule type" value="Genomic_DNA"/>
</dbReference>
<evidence type="ECO:0000256" key="5">
    <source>
        <dbReference type="ARBA" id="ARBA00044554"/>
    </source>
</evidence>
<dbReference type="GO" id="GO:0008441">
    <property type="term" value="F:3'(2'),5'-bisphosphate nucleotidase activity"/>
    <property type="evidence" value="ECO:0007669"/>
    <property type="project" value="UniProtKB-EC"/>
</dbReference>
<dbReference type="STRING" id="461836.A0A0L0DD52"/>
<evidence type="ECO:0000256" key="2">
    <source>
        <dbReference type="ARBA" id="ARBA00012633"/>
    </source>
</evidence>
<evidence type="ECO:0000256" key="1">
    <source>
        <dbReference type="ARBA" id="ARBA00009759"/>
    </source>
</evidence>
<reference evidence="8 9" key="1">
    <citation type="submission" date="2010-05" db="EMBL/GenBank/DDBJ databases">
        <title>The Genome Sequence of Thecamonas trahens ATCC 50062.</title>
        <authorList>
            <consortium name="The Broad Institute Genome Sequencing Platform"/>
            <person name="Russ C."/>
            <person name="Cuomo C."/>
            <person name="Shea T."/>
            <person name="Young S.K."/>
            <person name="Zeng Q."/>
            <person name="Koehrsen M."/>
            <person name="Haas B."/>
            <person name="Borodovsky M."/>
            <person name="Guigo R."/>
            <person name="Alvarado L."/>
            <person name="Berlin A."/>
            <person name="Bochicchio J."/>
            <person name="Borenstein D."/>
            <person name="Chapman S."/>
            <person name="Chen Z."/>
            <person name="Freedman E."/>
            <person name="Gellesch M."/>
            <person name="Goldberg J."/>
            <person name="Griggs A."/>
            <person name="Gujja S."/>
            <person name="Heilman E."/>
            <person name="Heiman D."/>
            <person name="Hepburn T."/>
            <person name="Howarth C."/>
            <person name="Jen D."/>
            <person name="Larson L."/>
            <person name="Mehta T."/>
            <person name="Park D."/>
            <person name="Pearson M."/>
            <person name="Roberts A."/>
            <person name="Saif S."/>
            <person name="Shenoy N."/>
            <person name="Sisk P."/>
            <person name="Stolte C."/>
            <person name="Sykes S."/>
            <person name="Thomson T."/>
            <person name="Walk T."/>
            <person name="White J."/>
            <person name="Yandava C."/>
            <person name="Burger G."/>
            <person name="Gray M.W."/>
            <person name="Holland P.W.H."/>
            <person name="King N."/>
            <person name="Lang F.B.F."/>
            <person name="Roger A.J."/>
            <person name="Ruiz-Trillo I."/>
            <person name="Lander E."/>
            <person name="Nusbaum C."/>
        </authorList>
    </citation>
    <scope>NUCLEOTIDE SEQUENCE [LARGE SCALE GENOMIC DNA]</scope>
    <source>
        <strain evidence="8 9">ATCC 50062</strain>
    </source>
</reference>
<evidence type="ECO:0000256" key="6">
    <source>
        <dbReference type="PIRSR" id="PIRSR600760-2"/>
    </source>
</evidence>
<dbReference type="OMA" id="QTEADRC"/>
<dbReference type="GeneID" id="25565207"/>
<feature type="binding site" evidence="6">
    <location>
        <position position="133"/>
    </location>
    <ligand>
        <name>Mg(2+)</name>
        <dbReference type="ChEBI" id="CHEBI:18420"/>
        <label>1</label>
        <note>catalytic</note>
    </ligand>
</feature>
<evidence type="ECO:0000256" key="4">
    <source>
        <dbReference type="ARBA" id="ARBA00041815"/>
    </source>
</evidence>
<keyword evidence="9" id="KW-1185">Reference proteome</keyword>
<dbReference type="OrthoDB" id="411145at2759"/>
<dbReference type="PROSITE" id="PS00630">
    <property type="entry name" value="IMP_2"/>
    <property type="match status" value="1"/>
</dbReference>
<dbReference type="InterPro" id="IPR020550">
    <property type="entry name" value="Inositol_monophosphatase_CS"/>
</dbReference>
<keyword evidence="6" id="KW-0460">Magnesium</keyword>
<protein>
    <recommendedName>
        <fullName evidence="3">3'(2'),5'-bisphosphate nucleotidase 1</fullName>
        <ecNumber evidence="2">3.1.3.7</ecNumber>
    </recommendedName>
    <alternativeName>
        <fullName evidence="4">Bisphosphate 3'-nucleotidase 1</fullName>
    </alternativeName>
    <alternativeName>
        <fullName evidence="5">Inositol-polyphosphate 1-phosphatase</fullName>
    </alternativeName>
</protein>
<organism evidence="8 9">
    <name type="scientific">Thecamonas trahens ATCC 50062</name>
    <dbReference type="NCBI Taxonomy" id="461836"/>
    <lineage>
        <taxon>Eukaryota</taxon>
        <taxon>Apusozoa</taxon>
        <taxon>Apusomonadida</taxon>
        <taxon>Apusomonadidae</taxon>
        <taxon>Thecamonas</taxon>
    </lineage>
</organism>
<gene>
    <name evidence="8" type="ORF">AMSG_05904</name>
</gene>
<feature type="binding site" evidence="6">
    <location>
        <position position="263"/>
    </location>
    <ligand>
        <name>Mg(2+)</name>
        <dbReference type="ChEBI" id="CHEBI:18420"/>
        <label>1</label>
        <note>catalytic</note>
    </ligand>
</feature>
<evidence type="ECO:0000256" key="3">
    <source>
        <dbReference type="ARBA" id="ARBA00040342"/>
    </source>
</evidence>
<dbReference type="SUPFAM" id="SSF56655">
    <property type="entry name" value="Carbohydrate phosphatase"/>
    <property type="match status" value="1"/>
</dbReference>
<dbReference type="PANTHER" id="PTHR43028:SF5">
    <property type="entry name" value="3'(2'),5'-BISPHOSPHATE NUCLEOTIDASE 1"/>
    <property type="match status" value="1"/>
</dbReference>
<keyword evidence="7" id="KW-0732">Signal</keyword>
<feature type="binding site" evidence="6">
    <location>
        <position position="130"/>
    </location>
    <ligand>
        <name>Mg(2+)</name>
        <dbReference type="ChEBI" id="CHEBI:18420"/>
        <label>1</label>
        <note>catalytic</note>
    </ligand>
</feature>
<proteinExistence type="inferred from homology"/>
<evidence type="ECO:0000256" key="7">
    <source>
        <dbReference type="SAM" id="SignalP"/>
    </source>
</evidence>
<dbReference type="GO" id="GO:0046854">
    <property type="term" value="P:phosphatidylinositol phosphate biosynthetic process"/>
    <property type="evidence" value="ECO:0007669"/>
    <property type="project" value="InterPro"/>
</dbReference>
<keyword evidence="6" id="KW-0479">Metal-binding</keyword>
<dbReference type="Pfam" id="PF00459">
    <property type="entry name" value="Inositol_P"/>
    <property type="match status" value="1"/>
</dbReference>
<dbReference type="RefSeq" id="XP_013757287.1">
    <property type="nucleotide sequence ID" value="XM_013901833.1"/>
</dbReference>
<feature type="chain" id="PRO_5005537420" description="3'(2'),5'-bisphosphate nucleotidase 1" evidence="7">
    <location>
        <begin position="21"/>
        <end position="321"/>
    </location>
</feature>
<sequence length="321" mass="32741">MSTSTMVSLLEVFATGVALAEPAAEIIKSTRESGELETVNKASDGGFDPATAADAAVQALVEGSVGARWPDLVVIGEEDVVPVAADAAVMVDNAREMLTEMLRTGGEDVAAWYRVLDTQVALDRVKVVVDPLDGTLAYTQGKLHAVLFLFGLVVDGEPLAAVIKQPWPETSGVSGLTLAVVGAGVMGLPPPPPTLFPHPLPDAALRVVVSATDREFHNKLAASVAAAGAHVTRAPGCGYKMLLVACGAVDAYYHPKDSSSIWDTAAPQAVLHALGGVVTAALTGAALDYSGADLGNHDGVTAIGPGPNAPAVAALLDTITL</sequence>
<dbReference type="InterPro" id="IPR050725">
    <property type="entry name" value="CysQ/Inositol_MonoPase"/>
</dbReference>
<feature type="binding site" evidence="6">
    <location>
        <position position="77"/>
    </location>
    <ligand>
        <name>Mg(2+)</name>
        <dbReference type="ChEBI" id="CHEBI:18420"/>
        <label>1</label>
        <note>catalytic</note>
    </ligand>
</feature>
<dbReference type="EC" id="3.1.3.7" evidence="2"/>
<dbReference type="Gene3D" id="3.40.190.80">
    <property type="match status" value="1"/>
</dbReference>
<dbReference type="PANTHER" id="PTHR43028">
    <property type="entry name" value="3'(2'),5'-BISPHOSPHATE NUCLEOTIDASE 1"/>
    <property type="match status" value="1"/>
</dbReference>
<comment type="similarity">
    <text evidence="1">Belongs to the inositol monophosphatase superfamily.</text>
</comment>
<dbReference type="GO" id="GO:0046872">
    <property type="term" value="F:metal ion binding"/>
    <property type="evidence" value="ECO:0007669"/>
    <property type="project" value="UniProtKB-KW"/>
</dbReference>
<dbReference type="InterPro" id="IPR000760">
    <property type="entry name" value="Inositol_monophosphatase-like"/>
</dbReference>
<feature type="binding site" evidence="6">
    <location>
        <position position="132"/>
    </location>
    <ligand>
        <name>Mg(2+)</name>
        <dbReference type="ChEBI" id="CHEBI:18420"/>
        <label>1</label>
        <note>catalytic</note>
    </ligand>
</feature>
<feature type="signal peptide" evidence="7">
    <location>
        <begin position="1"/>
        <end position="20"/>
    </location>
</feature>
<accession>A0A0L0DD52</accession>
<evidence type="ECO:0000313" key="8">
    <source>
        <dbReference type="EMBL" id="KNC50130.1"/>
    </source>
</evidence>
<evidence type="ECO:0000313" key="9">
    <source>
        <dbReference type="Proteomes" id="UP000054408"/>
    </source>
</evidence>
<dbReference type="Gene3D" id="3.30.540.10">
    <property type="entry name" value="Fructose-1,6-Bisphosphatase, subunit A, domain 1"/>
    <property type="match status" value="1"/>
</dbReference>
<comment type="cofactor">
    <cofactor evidence="6">
        <name>Mg(2+)</name>
        <dbReference type="ChEBI" id="CHEBI:18420"/>
    </cofactor>
</comment>
<name>A0A0L0DD52_THETB</name>
<dbReference type="AlphaFoldDB" id="A0A0L0DD52"/>
<dbReference type="Proteomes" id="UP000054408">
    <property type="component" value="Unassembled WGS sequence"/>
</dbReference>
<dbReference type="eggNOG" id="KOG3099">
    <property type="taxonomic scope" value="Eukaryota"/>
</dbReference>